<feature type="domain" description="F-box" evidence="1">
    <location>
        <begin position="10"/>
        <end position="51"/>
    </location>
</feature>
<dbReference type="Gene3D" id="1.20.1280.50">
    <property type="match status" value="1"/>
</dbReference>
<dbReference type="PANTHER" id="PTHR13318:SF41">
    <property type="entry name" value="F-BOX_LRR-REPEAT PROTEIN 4"/>
    <property type="match status" value="1"/>
</dbReference>
<reference evidence="2" key="2">
    <citation type="journal article" date="2024" name="Plant">
        <title>Genomic evolution and insights into agronomic trait innovations of Sesamum species.</title>
        <authorList>
            <person name="Miao H."/>
            <person name="Wang L."/>
            <person name="Qu L."/>
            <person name="Liu H."/>
            <person name="Sun Y."/>
            <person name="Le M."/>
            <person name="Wang Q."/>
            <person name="Wei S."/>
            <person name="Zheng Y."/>
            <person name="Lin W."/>
            <person name="Duan Y."/>
            <person name="Cao H."/>
            <person name="Xiong S."/>
            <person name="Wang X."/>
            <person name="Wei L."/>
            <person name="Li C."/>
            <person name="Ma Q."/>
            <person name="Ju M."/>
            <person name="Zhao R."/>
            <person name="Li G."/>
            <person name="Mu C."/>
            <person name="Tian Q."/>
            <person name="Mei H."/>
            <person name="Zhang T."/>
            <person name="Gao T."/>
            <person name="Zhang H."/>
        </authorList>
    </citation>
    <scope>NUCLEOTIDE SEQUENCE</scope>
    <source>
        <strain evidence="2">K16</strain>
    </source>
</reference>
<dbReference type="InterPro" id="IPR036047">
    <property type="entry name" value="F-box-like_dom_sf"/>
</dbReference>
<keyword evidence="3" id="KW-1185">Reference proteome</keyword>
<dbReference type="EMBL" id="JACGWL010000003">
    <property type="protein sequence ID" value="KAK4405656.1"/>
    <property type="molecule type" value="Genomic_DNA"/>
</dbReference>
<gene>
    <name evidence="2" type="ORF">Sango_0572100</name>
</gene>
<comment type="caution">
    <text evidence="2">The sequence shown here is derived from an EMBL/GenBank/DDBJ whole genome shotgun (WGS) entry which is preliminary data.</text>
</comment>
<accession>A0AAE1X5R9</accession>
<dbReference type="Pfam" id="PF13516">
    <property type="entry name" value="LRR_6"/>
    <property type="match status" value="2"/>
</dbReference>
<dbReference type="CDD" id="cd22159">
    <property type="entry name" value="F-box_AtTIR1-like"/>
    <property type="match status" value="1"/>
</dbReference>
<dbReference type="SMART" id="SM00256">
    <property type="entry name" value="FBOX"/>
    <property type="match status" value="1"/>
</dbReference>
<evidence type="ECO:0000259" key="1">
    <source>
        <dbReference type="SMART" id="SM00256"/>
    </source>
</evidence>
<dbReference type="GO" id="GO:0031146">
    <property type="term" value="P:SCF-dependent proteasomal ubiquitin-dependent protein catabolic process"/>
    <property type="evidence" value="ECO:0007669"/>
    <property type="project" value="TreeGrafter"/>
</dbReference>
<dbReference type="InterPro" id="IPR032675">
    <property type="entry name" value="LRR_dom_sf"/>
</dbReference>
<dbReference type="SUPFAM" id="SSF52047">
    <property type="entry name" value="RNI-like"/>
    <property type="match status" value="1"/>
</dbReference>
<dbReference type="InterPro" id="IPR001611">
    <property type="entry name" value="Leu-rich_rpt"/>
</dbReference>
<evidence type="ECO:0000313" key="3">
    <source>
        <dbReference type="Proteomes" id="UP001289374"/>
    </source>
</evidence>
<dbReference type="SMART" id="SM00367">
    <property type="entry name" value="LRR_CC"/>
    <property type="match status" value="8"/>
</dbReference>
<dbReference type="Gene3D" id="3.80.10.10">
    <property type="entry name" value="Ribonuclease Inhibitor"/>
    <property type="match status" value="3"/>
</dbReference>
<dbReference type="Pfam" id="PF18511">
    <property type="entry name" value="F-box_5"/>
    <property type="match status" value="1"/>
</dbReference>
<protein>
    <submittedName>
        <fullName evidence="2">F-box/LRR-repeat protein 4</fullName>
    </submittedName>
</protein>
<proteinExistence type="predicted"/>
<dbReference type="InterPro" id="IPR041567">
    <property type="entry name" value="COI1_F-box"/>
</dbReference>
<dbReference type="InterPro" id="IPR006553">
    <property type="entry name" value="Leu-rich_rpt_Cys-con_subtyp"/>
</dbReference>
<evidence type="ECO:0000313" key="2">
    <source>
        <dbReference type="EMBL" id="KAK4405656.1"/>
    </source>
</evidence>
<dbReference type="InterPro" id="IPR001810">
    <property type="entry name" value="F-box_dom"/>
</dbReference>
<dbReference type="AlphaFoldDB" id="A0AAE1X5R9"/>
<reference evidence="2" key="1">
    <citation type="submission" date="2020-06" db="EMBL/GenBank/DDBJ databases">
        <authorList>
            <person name="Li T."/>
            <person name="Hu X."/>
            <person name="Zhang T."/>
            <person name="Song X."/>
            <person name="Zhang H."/>
            <person name="Dai N."/>
            <person name="Sheng W."/>
            <person name="Hou X."/>
            <person name="Wei L."/>
        </authorList>
    </citation>
    <scope>NUCLEOTIDE SEQUENCE</scope>
    <source>
        <strain evidence="2">K16</strain>
        <tissue evidence="2">Leaf</tissue>
    </source>
</reference>
<name>A0AAE1X5R9_9LAMI</name>
<sequence>MGFDRINAVLPDELILEIFRHVESKPSRDACSLVCKRWLGLERLSRDTIRIGASATPDSLVKLLSSRFPNIRYVFIDERLSISLPVQYGKRRRISRTIPSIGRFHDGSDQSVVEMDGIATSCLSDSGLGAVGDSFVKLEKLSLIWCSSVTDLGLRSFAEKCKSLKSLIYRITENASFLEDLNLRFCEGLTDTGLVRLVLGCGRTLRSLGVAACVKITDISLEAVGSHCRSLESLSLDSEIIQNKGLLAVAKGCSLLKVLKLQSINITDEACKLLVFSVYHWSYWLYTASRNLQTAAGCPELMHIEVNGCHNIGTDGLKSIGKFCAIGDDALISIGQGCSLQHLNVSGCHQIGDAGIIAIARGCPQLNYLDVSVLQNRSIYTYYFLPQNLGDNAMMELGEGCPLLKDIVISHCRQITDIEAGVATMVTTCSRIKKVLVEKWKVSARTKRRAGSIINYLCVDL</sequence>
<dbReference type="Proteomes" id="UP001289374">
    <property type="component" value="Unassembled WGS sequence"/>
</dbReference>
<dbReference type="FunFam" id="1.20.1280.50:FF:000023">
    <property type="entry name" value="F-box/LRR-repeat protein 4"/>
    <property type="match status" value="1"/>
</dbReference>
<dbReference type="SUPFAM" id="SSF81383">
    <property type="entry name" value="F-box domain"/>
    <property type="match status" value="1"/>
</dbReference>
<dbReference type="GO" id="GO:0019005">
    <property type="term" value="C:SCF ubiquitin ligase complex"/>
    <property type="evidence" value="ECO:0007669"/>
    <property type="project" value="TreeGrafter"/>
</dbReference>
<organism evidence="2 3">
    <name type="scientific">Sesamum angolense</name>
    <dbReference type="NCBI Taxonomy" id="2727404"/>
    <lineage>
        <taxon>Eukaryota</taxon>
        <taxon>Viridiplantae</taxon>
        <taxon>Streptophyta</taxon>
        <taxon>Embryophyta</taxon>
        <taxon>Tracheophyta</taxon>
        <taxon>Spermatophyta</taxon>
        <taxon>Magnoliopsida</taxon>
        <taxon>eudicotyledons</taxon>
        <taxon>Gunneridae</taxon>
        <taxon>Pentapetalae</taxon>
        <taxon>asterids</taxon>
        <taxon>lamiids</taxon>
        <taxon>Lamiales</taxon>
        <taxon>Pedaliaceae</taxon>
        <taxon>Sesamum</taxon>
    </lineage>
</organism>
<dbReference type="PANTHER" id="PTHR13318">
    <property type="entry name" value="PARTNER OF PAIRED, ISOFORM B-RELATED"/>
    <property type="match status" value="1"/>
</dbReference>